<proteinExistence type="predicted"/>
<evidence type="ECO:0000313" key="3">
    <source>
        <dbReference type="Proteomes" id="UP000625711"/>
    </source>
</evidence>
<gene>
    <name evidence="2" type="ORF">GWI33_003243</name>
</gene>
<feature type="region of interest" description="Disordered" evidence="1">
    <location>
        <begin position="1"/>
        <end position="97"/>
    </location>
</feature>
<accession>A0A834HK82</accession>
<dbReference type="Proteomes" id="UP000625711">
    <property type="component" value="Unassembled WGS sequence"/>
</dbReference>
<feature type="compositionally biased region" description="Polar residues" evidence="1">
    <location>
        <begin position="45"/>
        <end position="56"/>
    </location>
</feature>
<comment type="caution">
    <text evidence="2">The sequence shown here is derived from an EMBL/GenBank/DDBJ whole genome shotgun (WGS) entry which is preliminary data.</text>
</comment>
<feature type="compositionally biased region" description="Basic and acidic residues" evidence="1">
    <location>
        <begin position="79"/>
        <end position="89"/>
    </location>
</feature>
<reference evidence="2" key="1">
    <citation type="submission" date="2020-08" db="EMBL/GenBank/DDBJ databases">
        <title>Genome sequencing and assembly of the red palm weevil Rhynchophorus ferrugineus.</title>
        <authorList>
            <person name="Dias G.B."/>
            <person name="Bergman C.M."/>
            <person name="Manee M."/>
        </authorList>
    </citation>
    <scope>NUCLEOTIDE SEQUENCE</scope>
    <source>
        <strain evidence="2">AA-2017</strain>
        <tissue evidence="2">Whole larva</tissue>
    </source>
</reference>
<evidence type="ECO:0000256" key="1">
    <source>
        <dbReference type="SAM" id="MobiDB-lite"/>
    </source>
</evidence>
<keyword evidence="3" id="KW-1185">Reference proteome</keyword>
<evidence type="ECO:0000313" key="2">
    <source>
        <dbReference type="EMBL" id="KAF7263273.1"/>
    </source>
</evidence>
<organism evidence="2 3">
    <name type="scientific">Rhynchophorus ferrugineus</name>
    <name type="common">Red palm weevil</name>
    <name type="synonym">Curculio ferrugineus</name>
    <dbReference type="NCBI Taxonomy" id="354439"/>
    <lineage>
        <taxon>Eukaryota</taxon>
        <taxon>Metazoa</taxon>
        <taxon>Ecdysozoa</taxon>
        <taxon>Arthropoda</taxon>
        <taxon>Hexapoda</taxon>
        <taxon>Insecta</taxon>
        <taxon>Pterygota</taxon>
        <taxon>Neoptera</taxon>
        <taxon>Endopterygota</taxon>
        <taxon>Coleoptera</taxon>
        <taxon>Polyphaga</taxon>
        <taxon>Cucujiformia</taxon>
        <taxon>Curculionidae</taxon>
        <taxon>Dryophthorinae</taxon>
        <taxon>Rhynchophorus</taxon>
    </lineage>
</organism>
<dbReference type="AlphaFoldDB" id="A0A834HK82"/>
<feature type="non-terminal residue" evidence="2">
    <location>
        <position position="1"/>
    </location>
</feature>
<protein>
    <submittedName>
        <fullName evidence="2">Uncharacterized protein</fullName>
    </submittedName>
</protein>
<feature type="compositionally biased region" description="Polar residues" evidence="1">
    <location>
        <begin position="67"/>
        <end position="78"/>
    </location>
</feature>
<sequence>KGGKPIRLKIRDATSRIGCQFRPSPEKISKNPLTNPPPPPSSTLSENNARQANLKASISIDRHSNEDPSTLDNTAERTTTLKERNETKRNWPTGIRL</sequence>
<dbReference type="EMBL" id="JAACXV010022593">
    <property type="protein sequence ID" value="KAF7263273.1"/>
    <property type="molecule type" value="Genomic_DNA"/>
</dbReference>
<name>A0A834HK82_RHYFE</name>